<evidence type="ECO:0000256" key="1">
    <source>
        <dbReference type="SAM" id="Phobius"/>
    </source>
</evidence>
<feature type="transmembrane region" description="Helical" evidence="1">
    <location>
        <begin position="163"/>
        <end position="187"/>
    </location>
</feature>
<dbReference type="AlphaFoldDB" id="A0A517X3M2"/>
<keyword evidence="1" id="KW-1133">Transmembrane helix</keyword>
<dbReference type="EMBL" id="CP037422">
    <property type="protein sequence ID" value="QDU12111.1"/>
    <property type="molecule type" value="Genomic_DNA"/>
</dbReference>
<name>A0A517X3M2_9PLAN</name>
<feature type="transmembrane region" description="Helical" evidence="1">
    <location>
        <begin position="37"/>
        <end position="54"/>
    </location>
</feature>
<keyword evidence="1" id="KW-0472">Membrane</keyword>
<feature type="transmembrane region" description="Helical" evidence="1">
    <location>
        <begin position="66"/>
        <end position="85"/>
    </location>
</feature>
<sequence length="194" mass="22208">MPNENEYKNWIRFESLSREYQVLKSEQSARIGFRDNLLYVTLASMGALLGFSLFDNSLDSKDSERALCLLAGPWISIILGWTYSINDRAITRIARYTENQLKKHFERLEGLDSFSVLEWETIHRSYKGRFARKLIQISIDLFAFPFAGAFFLVLAIQKSKMDFGNFGLCLIILEVILLILVAGHIILNSGLNSD</sequence>
<dbReference type="Proteomes" id="UP000318384">
    <property type="component" value="Chromosome"/>
</dbReference>
<dbReference type="OrthoDB" id="529281at2"/>
<evidence type="ECO:0000313" key="2">
    <source>
        <dbReference type="EMBL" id="QDU12111.1"/>
    </source>
</evidence>
<keyword evidence="3" id="KW-1185">Reference proteome</keyword>
<accession>A0A517X3M2</accession>
<protein>
    <submittedName>
        <fullName evidence="2">Uncharacterized protein</fullName>
    </submittedName>
</protein>
<dbReference type="RefSeq" id="WP_145180065.1">
    <property type="nucleotide sequence ID" value="NZ_CP037422.1"/>
</dbReference>
<evidence type="ECO:0000313" key="3">
    <source>
        <dbReference type="Proteomes" id="UP000318384"/>
    </source>
</evidence>
<feature type="transmembrane region" description="Helical" evidence="1">
    <location>
        <begin position="134"/>
        <end position="156"/>
    </location>
</feature>
<gene>
    <name evidence="2" type="ORF">V202x_55360</name>
</gene>
<reference evidence="2 3" key="1">
    <citation type="submission" date="2019-03" db="EMBL/GenBank/DDBJ databases">
        <title>Deep-cultivation of Planctomycetes and their phenomic and genomic characterization uncovers novel biology.</title>
        <authorList>
            <person name="Wiegand S."/>
            <person name="Jogler M."/>
            <person name="Boedeker C."/>
            <person name="Pinto D."/>
            <person name="Vollmers J."/>
            <person name="Rivas-Marin E."/>
            <person name="Kohn T."/>
            <person name="Peeters S.H."/>
            <person name="Heuer A."/>
            <person name="Rast P."/>
            <person name="Oberbeckmann S."/>
            <person name="Bunk B."/>
            <person name="Jeske O."/>
            <person name="Meyerdierks A."/>
            <person name="Storesund J.E."/>
            <person name="Kallscheuer N."/>
            <person name="Luecker S."/>
            <person name="Lage O.M."/>
            <person name="Pohl T."/>
            <person name="Merkel B.J."/>
            <person name="Hornburger P."/>
            <person name="Mueller R.-W."/>
            <person name="Bruemmer F."/>
            <person name="Labrenz M."/>
            <person name="Spormann A.M."/>
            <person name="Op den Camp H."/>
            <person name="Overmann J."/>
            <person name="Amann R."/>
            <person name="Jetten M.S.M."/>
            <person name="Mascher T."/>
            <person name="Medema M.H."/>
            <person name="Devos D.P."/>
            <person name="Kaster A.-K."/>
            <person name="Ovreas L."/>
            <person name="Rohde M."/>
            <person name="Galperin M.Y."/>
            <person name="Jogler C."/>
        </authorList>
    </citation>
    <scope>NUCLEOTIDE SEQUENCE [LARGE SCALE GENOMIC DNA]</scope>
    <source>
        <strain evidence="2 3">V202</strain>
    </source>
</reference>
<proteinExistence type="predicted"/>
<keyword evidence="1" id="KW-0812">Transmembrane</keyword>
<organism evidence="2 3">
    <name type="scientific">Gimesia aquarii</name>
    <dbReference type="NCBI Taxonomy" id="2527964"/>
    <lineage>
        <taxon>Bacteria</taxon>
        <taxon>Pseudomonadati</taxon>
        <taxon>Planctomycetota</taxon>
        <taxon>Planctomycetia</taxon>
        <taxon>Planctomycetales</taxon>
        <taxon>Planctomycetaceae</taxon>
        <taxon>Gimesia</taxon>
    </lineage>
</organism>